<dbReference type="EMBL" id="JAERUA010000021">
    <property type="protein sequence ID" value="KAI1885125.1"/>
    <property type="molecule type" value="Genomic_DNA"/>
</dbReference>
<comment type="caution">
    <text evidence="2">The sequence shown here is derived from an EMBL/GenBank/DDBJ whole genome shotgun (WGS) entry which is preliminary data.</text>
</comment>
<organism evidence="2 3">
    <name type="scientific">Albula goreensis</name>
    <dbReference type="NCBI Taxonomy" id="1534307"/>
    <lineage>
        <taxon>Eukaryota</taxon>
        <taxon>Metazoa</taxon>
        <taxon>Chordata</taxon>
        <taxon>Craniata</taxon>
        <taxon>Vertebrata</taxon>
        <taxon>Euteleostomi</taxon>
        <taxon>Actinopterygii</taxon>
        <taxon>Neopterygii</taxon>
        <taxon>Teleostei</taxon>
        <taxon>Albuliformes</taxon>
        <taxon>Albulidae</taxon>
        <taxon>Albula</taxon>
    </lineage>
</organism>
<sequence length="71" mass="7454">MHTHDLSVCVCERVRVCLWGEHVACAVSRSDQAPLGTSRRPSHALLSPGHASLSPAGHTSAAAAICLHEDS</sequence>
<accession>A0A8T3CQW1</accession>
<keyword evidence="3" id="KW-1185">Reference proteome</keyword>
<evidence type="ECO:0000313" key="3">
    <source>
        <dbReference type="Proteomes" id="UP000829720"/>
    </source>
</evidence>
<evidence type="ECO:0000256" key="1">
    <source>
        <dbReference type="SAM" id="MobiDB-lite"/>
    </source>
</evidence>
<feature type="region of interest" description="Disordered" evidence="1">
    <location>
        <begin position="33"/>
        <end position="56"/>
    </location>
</feature>
<proteinExistence type="predicted"/>
<reference evidence="2" key="1">
    <citation type="submission" date="2021-01" db="EMBL/GenBank/DDBJ databases">
        <authorList>
            <person name="Zahm M."/>
            <person name="Roques C."/>
            <person name="Cabau C."/>
            <person name="Klopp C."/>
            <person name="Donnadieu C."/>
            <person name="Jouanno E."/>
            <person name="Lampietro C."/>
            <person name="Louis A."/>
            <person name="Herpin A."/>
            <person name="Echchiki A."/>
            <person name="Berthelot C."/>
            <person name="Parey E."/>
            <person name="Roest-Crollius H."/>
            <person name="Braasch I."/>
            <person name="Postlethwait J."/>
            <person name="Bobe J."/>
            <person name="Montfort J."/>
            <person name="Bouchez O."/>
            <person name="Begum T."/>
            <person name="Mejri S."/>
            <person name="Adams A."/>
            <person name="Chen W.-J."/>
            <person name="Guiguen Y."/>
        </authorList>
    </citation>
    <scope>NUCLEOTIDE SEQUENCE</scope>
    <source>
        <tissue evidence="2">Blood</tissue>
    </source>
</reference>
<protein>
    <submittedName>
        <fullName evidence="2">Uncharacterized protein</fullName>
    </submittedName>
</protein>
<dbReference type="Proteomes" id="UP000829720">
    <property type="component" value="Unassembled WGS sequence"/>
</dbReference>
<name>A0A8T3CQW1_9TELE</name>
<evidence type="ECO:0000313" key="2">
    <source>
        <dbReference type="EMBL" id="KAI1885125.1"/>
    </source>
</evidence>
<gene>
    <name evidence="2" type="ORF">AGOR_G00216970</name>
</gene>
<dbReference type="AlphaFoldDB" id="A0A8T3CQW1"/>